<evidence type="ECO:0000259" key="4">
    <source>
        <dbReference type="PROSITE" id="PS50923"/>
    </source>
</evidence>
<name>A0A093GDK0_DRYPU</name>
<keyword evidence="6" id="KW-1185">Reference proteome</keyword>
<sequence>CGAPPNLTFAVPTEKYRNLTKFLVGATVRYSCQAGYVRQPGVSPALTCLPNRKWSEARAFCQRRKCKFPETPQNGRVVVLTDLLLGSVVSYMCEEG</sequence>
<organism evidence="5 6">
    <name type="scientific">Dryobates pubescens</name>
    <name type="common">Downy woodpecker</name>
    <name type="synonym">Picoides pubescens</name>
    <dbReference type="NCBI Taxonomy" id="118200"/>
    <lineage>
        <taxon>Eukaryota</taxon>
        <taxon>Metazoa</taxon>
        <taxon>Chordata</taxon>
        <taxon>Craniata</taxon>
        <taxon>Vertebrata</taxon>
        <taxon>Euteleostomi</taxon>
        <taxon>Archelosauria</taxon>
        <taxon>Archosauria</taxon>
        <taxon>Dinosauria</taxon>
        <taxon>Saurischia</taxon>
        <taxon>Theropoda</taxon>
        <taxon>Coelurosauria</taxon>
        <taxon>Aves</taxon>
        <taxon>Neognathae</taxon>
        <taxon>Neoaves</taxon>
        <taxon>Telluraves</taxon>
        <taxon>Coraciimorphae</taxon>
        <taxon>Piciformes</taxon>
        <taxon>Picidae</taxon>
        <taxon>Dryobates</taxon>
    </lineage>
</organism>
<dbReference type="PANTHER" id="PTHR45656:SF15">
    <property type="entry name" value="SUSHI DOMAIN-CONTAINING PROTEIN"/>
    <property type="match status" value="1"/>
</dbReference>
<evidence type="ECO:0000313" key="5">
    <source>
        <dbReference type="EMBL" id="KFV64839.1"/>
    </source>
</evidence>
<dbReference type="PROSITE" id="PS50923">
    <property type="entry name" value="SUSHI"/>
    <property type="match status" value="1"/>
</dbReference>
<evidence type="ECO:0000256" key="1">
    <source>
        <dbReference type="ARBA" id="ARBA00022737"/>
    </source>
</evidence>
<protein>
    <submittedName>
        <fullName evidence="5">Complement decay-accelerating factor</fullName>
    </submittedName>
</protein>
<proteinExistence type="predicted"/>
<keyword evidence="3" id="KW-0768">Sushi</keyword>
<keyword evidence="2" id="KW-1015">Disulfide bond</keyword>
<dbReference type="Proteomes" id="UP000053875">
    <property type="component" value="Unassembled WGS sequence"/>
</dbReference>
<dbReference type="InterPro" id="IPR051277">
    <property type="entry name" value="SEZ6_CSMD_C4BPB_Regulators"/>
</dbReference>
<evidence type="ECO:0000256" key="3">
    <source>
        <dbReference type="PROSITE-ProRule" id="PRU00302"/>
    </source>
</evidence>
<feature type="non-terminal residue" evidence="5">
    <location>
        <position position="96"/>
    </location>
</feature>
<keyword evidence="1" id="KW-0677">Repeat</keyword>
<dbReference type="Gene3D" id="2.10.70.10">
    <property type="entry name" value="Complement Module, domain 1"/>
    <property type="match status" value="2"/>
</dbReference>
<comment type="caution">
    <text evidence="3">Lacks conserved residue(s) required for the propagation of feature annotation.</text>
</comment>
<dbReference type="EMBL" id="KL215502">
    <property type="protein sequence ID" value="KFV64839.1"/>
    <property type="molecule type" value="Genomic_DNA"/>
</dbReference>
<feature type="non-terminal residue" evidence="5">
    <location>
        <position position="1"/>
    </location>
</feature>
<dbReference type="Pfam" id="PF00084">
    <property type="entry name" value="Sushi"/>
    <property type="match status" value="1"/>
</dbReference>
<dbReference type="InterPro" id="IPR035976">
    <property type="entry name" value="Sushi/SCR/CCP_sf"/>
</dbReference>
<dbReference type="AlphaFoldDB" id="A0A093GDK0"/>
<accession>A0A093GDK0</accession>
<dbReference type="CDD" id="cd00033">
    <property type="entry name" value="CCP"/>
    <property type="match status" value="2"/>
</dbReference>
<evidence type="ECO:0000256" key="2">
    <source>
        <dbReference type="ARBA" id="ARBA00023157"/>
    </source>
</evidence>
<dbReference type="SUPFAM" id="SSF57535">
    <property type="entry name" value="Complement control module/SCR domain"/>
    <property type="match status" value="2"/>
</dbReference>
<evidence type="ECO:0000313" key="6">
    <source>
        <dbReference type="Proteomes" id="UP000053875"/>
    </source>
</evidence>
<feature type="domain" description="Sushi" evidence="4">
    <location>
        <begin position="1"/>
        <end position="63"/>
    </location>
</feature>
<dbReference type="SMART" id="SM00032">
    <property type="entry name" value="CCP"/>
    <property type="match status" value="1"/>
</dbReference>
<gene>
    <name evidence="5" type="ORF">N307_03406</name>
</gene>
<dbReference type="InterPro" id="IPR000436">
    <property type="entry name" value="Sushi_SCR_CCP_dom"/>
</dbReference>
<dbReference type="PANTHER" id="PTHR45656">
    <property type="entry name" value="PROTEIN CBR-CLEC-78"/>
    <property type="match status" value="1"/>
</dbReference>
<dbReference type="STRING" id="118200.A0A093GDK0"/>
<reference evidence="5 6" key="1">
    <citation type="submission" date="2014-04" db="EMBL/GenBank/DDBJ databases">
        <title>Genome evolution of avian class.</title>
        <authorList>
            <person name="Zhang G."/>
            <person name="Li C."/>
        </authorList>
    </citation>
    <scope>NUCLEOTIDE SEQUENCE [LARGE SCALE GENOMIC DNA]</scope>
    <source>
        <strain evidence="5">BGI_N307</strain>
    </source>
</reference>